<dbReference type="Gene3D" id="2.150.10.10">
    <property type="entry name" value="Serralysin-like metalloprotease, C-terminal"/>
    <property type="match status" value="4"/>
</dbReference>
<organism evidence="3 4">
    <name type="scientific">Roseovarius phycicola</name>
    <dbReference type="NCBI Taxonomy" id="3080976"/>
    <lineage>
        <taxon>Bacteria</taxon>
        <taxon>Pseudomonadati</taxon>
        <taxon>Pseudomonadota</taxon>
        <taxon>Alphaproteobacteria</taxon>
        <taxon>Rhodobacterales</taxon>
        <taxon>Roseobacteraceae</taxon>
        <taxon>Roseovarius</taxon>
    </lineage>
</organism>
<dbReference type="InterPro" id="IPR018511">
    <property type="entry name" value="Hemolysin-typ_Ca-bd_CS"/>
</dbReference>
<comment type="subcellular location">
    <subcellularLocation>
        <location evidence="1">Secreted</location>
    </subcellularLocation>
</comment>
<proteinExistence type="predicted"/>
<dbReference type="EMBL" id="CP146069">
    <property type="protein sequence ID" value="WWR47009.1"/>
    <property type="molecule type" value="Genomic_DNA"/>
</dbReference>
<dbReference type="PANTHER" id="PTHR38340:SF1">
    <property type="entry name" value="S-LAYER PROTEIN"/>
    <property type="match status" value="1"/>
</dbReference>
<dbReference type="Proteomes" id="UP001364156">
    <property type="component" value="Chromosome"/>
</dbReference>
<evidence type="ECO:0000313" key="4">
    <source>
        <dbReference type="Proteomes" id="UP001364156"/>
    </source>
</evidence>
<dbReference type="InterPro" id="IPR001343">
    <property type="entry name" value="Hemolysn_Ca-bd"/>
</dbReference>
<gene>
    <name evidence="3" type="ORF">RZ517_02120</name>
</gene>
<dbReference type="Pfam" id="PF00353">
    <property type="entry name" value="HemolysinCabind"/>
    <property type="match status" value="5"/>
</dbReference>
<dbReference type="InterPro" id="IPR050557">
    <property type="entry name" value="RTX_toxin/Mannuronan_C5-epim"/>
</dbReference>
<dbReference type="PANTHER" id="PTHR38340">
    <property type="entry name" value="S-LAYER PROTEIN"/>
    <property type="match status" value="1"/>
</dbReference>
<accession>A0ABZ2HLG1</accession>
<dbReference type="PRINTS" id="PR00313">
    <property type="entry name" value="CABNDNGRPT"/>
</dbReference>
<name>A0ABZ2HLG1_9RHOB</name>
<dbReference type="RefSeq" id="WP_338549849.1">
    <property type="nucleotide sequence ID" value="NZ_CP146069.1"/>
</dbReference>
<keyword evidence="4" id="KW-1185">Reference proteome</keyword>
<sequence length="840" mass="87428">MSGLGEGKVLYFNYERRVLPSSGQAAAGFSDAELFWHEGQIWLGATTADADEVLNWQVTGTVTQGTTTSLAGASGLSTPLTLQNGTLDGQDVLWSFGLNDLGFTAYIVDPGGALNPVLSGGAGQGAILSLIHDTSGPQDLIYTTSRERGEIDIWQRTGAGVALWQSIPTAQSPTGTDDLLLAQVQIGSNQYILSVSSSESTINSYAQDSLNGLVLRDTIGAQNGFGVASPSAIEVVQFGGETFVIVAASGSSTLSVMAISATGMIEARDQVIDDLNSRFSGVSEIKVVTAGSQVFVIASGLDDGLSLFTLLPGGRLVHLESLEGTQEAPINDLTSLAVFYDGATLHLYTTSEAASAVDGWSVDINPGAVLTAASGGGTVTGTSQNDVLMGSDNADHLNGNAGRDILFDGAGFDTLTGGSGEDLFILTADGTQDRINGFEVGQDRIDLSSWGRIYSKSSLHFQELSNGIRISFGDERLDIFSSDFTTITEGMLSDTDLIGLGHVDVGLWVESEIWEGTQTDDVFNGNLAGDVLSGLGGADILSGGGGNDTLNGGAGADVLDGGDGVDTADYTGSLGSLRVDLMFATVNTNVAAGDSFVSIENVIGSQGQDNLRGTLDDNLLLGMRNVDYLYGRRGEDTLMGGIGDDVLFGGVDGDLLDGGPDRDRAQYSESLTAVTVDLLNPSTNTGEAAGDTFVDIEDIAGSTYDDDLLGDTGENRLFGREGADRLYGRAGADYLNGGAHSDRLDGGAGDDVMRGGTHNDTFVFNGGADIVEDFSLSHADRIAIERAYVPEIVGLTAVEIVTNYAAVENGAVVLDFGDGDSLTLLNYSDMNELSNHLFSF</sequence>
<dbReference type="InterPro" id="IPR011049">
    <property type="entry name" value="Serralysin-like_metalloprot_C"/>
</dbReference>
<keyword evidence="2" id="KW-0964">Secreted</keyword>
<evidence type="ECO:0000256" key="2">
    <source>
        <dbReference type="ARBA" id="ARBA00022525"/>
    </source>
</evidence>
<reference evidence="3 4" key="1">
    <citation type="submission" date="2023-10" db="EMBL/GenBank/DDBJ databases">
        <title>Roseovarius strain S88 nov., isolated from a marine algae.</title>
        <authorList>
            <person name="Lee M.W."/>
            <person name="Lee J.K."/>
            <person name="Kim J.M."/>
            <person name="Choi D.G."/>
            <person name="Baek J.H."/>
            <person name="Bayburt H."/>
            <person name="Jung J.J."/>
            <person name="Han D.M."/>
            <person name="Jeon C.O."/>
        </authorList>
    </citation>
    <scope>NUCLEOTIDE SEQUENCE [LARGE SCALE GENOMIC DNA]</scope>
    <source>
        <strain evidence="3 4">S88</strain>
    </source>
</reference>
<evidence type="ECO:0000256" key="1">
    <source>
        <dbReference type="ARBA" id="ARBA00004613"/>
    </source>
</evidence>
<evidence type="ECO:0000313" key="3">
    <source>
        <dbReference type="EMBL" id="WWR47009.1"/>
    </source>
</evidence>
<protein>
    <submittedName>
        <fullName evidence="3">Calcium-binding protein</fullName>
    </submittedName>
</protein>
<dbReference type="SUPFAM" id="SSF51120">
    <property type="entry name" value="beta-Roll"/>
    <property type="match status" value="4"/>
</dbReference>
<dbReference type="PROSITE" id="PS00330">
    <property type="entry name" value="HEMOLYSIN_CALCIUM"/>
    <property type="match status" value="5"/>
</dbReference>